<evidence type="ECO:0000313" key="5">
    <source>
        <dbReference type="EMBL" id="MUN06335.1"/>
    </source>
</evidence>
<dbReference type="Pfam" id="PF00135">
    <property type="entry name" value="COesterase"/>
    <property type="match status" value="1"/>
</dbReference>
<proteinExistence type="inferred from homology"/>
<dbReference type="SUPFAM" id="SSF53474">
    <property type="entry name" value="alpha/beta-Hydrolases"/>
    <property type="match status" value="1"/>
</dbReference>
<comment type="similarity">
    <text evidence="1 3">Belongs to the type-B carboxylesterase/lipase family.</text>
</comment>
<dbReference type="Gene3D" id="3.40.50.1820">
    <property type="entry name" value="alpha/beta hydrolase"/>
    <property type="match status" value="1"/>
</dbReference>
<name>A0A7C9LFM6_9MICO</name>
<evidence type="ECO:0000256" key="1">
    <source>
        <dbReference type="ARBA" id="ARBA00005964"/>
    </source>
</evidence>
<comment type="caution">
    <text evidence="5">The sequence shown here is derived from an EMBL/GenBank/DDBJ whole genome shotgun (WGS) entry which is preliminary data.</text>
</comment>
<organism evidence="5 6">
    <name type="scientific">Agromyces luteolus</name>
    <dbReference type="NCBI Taxonomy" id="88373"/>
    <lineage>
        <taxon>Bacteria</taxon>
        <taxon>Bacillati</taxon>
        <taxon>Actinomycetota</taxon>
        <taxon>Actinomycetes</taxon>
        <taxon>Micrococcales</taxon>
        <taxon>Microbacteriaceae</taxon>
        <taxon>Agromyces</taxon>
    </lineage>
</organism>
<dbReference type="AlphaFoldDB" id="A0A7C9LFM6"/>
<sequence>MSVGARADRSMIVEFDGGAIRGRRRRGTRQWRGIPYAAAPVGDLRFRASAAPAPWGGIRDAAAFGPVAPQHRRGQFLGAEEHLERSEDCLHLNVTAPDADGEDGGLRPVMVFVHGGAYSVGSAAEYPRQGERMAREHGVVYVGIDYRLGALGWLDFRAYSRPGHPFEVNLGLRDQVAALEWVRRNIRAFGGDPDRVTLFGESSGGNSVTTLLTVPAAEGLFSRAIAQSSPANAVYAPEIAQKWAAEYVRILARLVDDDDLDSEAPEDAAAMLRSTDPMRLADATTELTVRTPDENPGTIALAPVIDGDFLPHRPLDAFRDGLAHRVPLVIGTNDREGSLFEGRIDILPTTKPRIRAIFANTAKRSRKAIKARYPGLPERRAAADFAGDFTFWFPSVKVAERHSRYAPTWCYRFDAAPRAARWLGLDATHGLELFALFEKFDTPVGAGLTLLGGRRMFRAVGRRMQAHWAGLAASGAPGPDWPRYDEGDRRTLVFDAVDRVVADPRRKKRRAWQEFVPHV</sequence>
<reference evidence="5 6" key="1">
    <citation type="submission" date="2019-11" db="EMBL/GenBank/DDBJ databases">
        <title>Agromyces kandeliae sp. nov., isolated from mangrove soil.</title>
        <authorList>
            <person name="Wang R."/>
        </authorList>
    </citation>
    <scope>NUCLEOTIDE SEQUENCE [LARGE SCALE GENOMIC DNA]</scope>
    <source>
        <strain evidence="5 6">JCM 11431</strain>
    </source>
</reference>
<keyword evidence="6" id="KW-1185">Reference proteome</keyword>
<gene>
    <name evidence="5" type="ORF">GLX25_04285</name>
</gene>
<evidence type="ECO:0000259" key="4">
    <source>
        <dbReference type="Pfam" id="PF00135"/>
    </source>
</evidence>
<dbReference type="PANTHER" id="PTHR11559">
    <property type="entry name" value="CARBOXYLESTERASE"/>
    <property type="match status" value="1"/>
</dbReference>
<keyword evidence="2 3" id="KW-0378">Hydrolase</keyword>
<evidence type="ECO:0000313" key="6">
    <source>
        <dbReference type="Proteomes" id="UP000480122"/>
    </source>
</evidence>
<dbReference type="RefSeq" id="WP_155840955.1">
    <property type="nucleotide sequence ID" value="NZ_BAAAIA010000009.1"/>
</dbReference>
<accession>A0A7C9LFM6</accession>
<dbReference type="InterPro" id="IPR050309">
    <property type="entry name" value="Type-B_Carboxylest/Lipase"/>
</dbReference>
<dbReference type="InterPro" id="IPR019826">
    <property type="entry name" value="Carboxylesterase_B_AS"/>
</dbReference>
<dbReference type="InterPro" id="IPR029058">
    <property type="entry name" value="AB_hydrolase_fold"/>
</dbReference>
<evidence type="ECO:0000256" key="3">
    <source>
        <dbReference type="RuleBase" id="RU361235"/>
    </source>
</evidence>
<feature type="domain" description="Carboxylesterase type B" evidence="4">
    <location>
        <begin position="11"/>
        <end position="496"/>
    </location>
</feature>
<evidence type="ECO:0000256" key="2">
    <source>
        <dbReference type="ARBA" id="ARBA00022801"/>
    </source>
</evidence>
<dbReference type="OrthoDB" id="3199405at2"/>
<dbReference type="PROSITE" id="PS00122">
    <property type="entry name" value="CARBOXYLESTERASE_B_1"/>
    <property type="match status" value="1"/>
</dbReference>
<dbReference type="Proteomes" id="UP000480122">
    <property type="component" value="Unassembled WGS sequence"/>
</dbReference>
<dbReference type="InterPro" id="IPR002018">
    <property type="entry name" value="CarbesteraseB"/>
</dbReference>
<dbReference type="GO" id="GO:0016787">
    <property type="term" value="F:hydrolase activity"/>
    <property type="evidence" value="ECO:0007669"/>
    <property type="project" value="UniProtKB-KW"/>
</dbReference>
<dbReference type="EMBL" id="WODA01000006">
    <property type="protein sequence ID" value="MUN06335.1"/>
    <property type="molecule type" value="Genomic_DNA"/>
</dbReference>
<protein>
    <recommendedName>
        <fullName evidence="3">Carboxylic ester hydrolase</fullName>
        <ecNumber evidence="3">3.1.1.-</ecNumber>
    </recommendedName>
</protein>
<dbReference type="EC" id="3.1.1.-" evidence="3"/>